<accession>A0A644VSJ9</accession>
<dbReference type="InterPro" id="IPR050950">
    <property type="entry name" value="HTH-type_LysR_regulators"/>
</dbReference>
<proteinExistence type="inferred from homology"/>
<evidence type="ECO:0000256" key="2">
    <source>
        <dbReference type="ARBA" id="ARBA00023015"/>
    </source>
</evidence>
<dbReference type="GO" id="GO:0003700">
    <property type="term" value="F:DNA-binding transcription factor activity"/>
    <property type="evidence" value="ECO:0007669"/>
    <property type="project" value="InterPro"/>
</dbReference>
<dbReference type="GO" id="GO:0003677">
    <property type="term" value="F:DNA binding"/>
    <property type="evidence" value="ECO:0007669"/>
    <property type="project" value="UniProtKB-KW"/>
</dbReference>
<dbReference type="Gene3D" id="1.10.10.10">
    <property type="entry name" value="Winged helix-like DNA-binding domain superfamily/Winged helix DNA-binding domain"/>
    <property type="match status" value="1"/>
</dbReference>
<dbReference type="AlphaFoldDB" id="A0A644VSJ9"/>
<keyword evidence="3" id="KW-0238">DNA-binding</keyword>
<dbReference type="InterPro" id="IPR000847">
    <property type="entry name" value="LysR_HTH_N"/>
</dbReference>
<reference evidence="6" key="1">
    <citation type="submission" date="2019-08" db="EMBL/GenBank/DDBJ databases">
        <authorList>
            <person name="Kucharzyk K."/>
            <person name="Murdoch R.W."/>
            <person name="Higgins S."/>
            <person name="Loffler F."/>
        </authorList>
    </citation>
    <scope>NUCLEOTIDE SEQUENCE</scope>
</reference>
<dbReference type="InterPro" id="IPR005119">
    <property type="entry name" value="LysR_subst-bd"/>
</dbReference>
<evidence type="ECO:0000259" key="5">
    <source>
        <dbReference type="PROSITE" id="PS50931"/>
    </source>
</evidence>
<feature type="domain" description="HTH lysR-type" evidence="5">
    <location>
        <begin position="1"/>
        <end position="58"/>
    </location>
</feature>
<dbReference type="SUPFAM" id="SSF53850">
    <property type="entry name" value="Periplasmic binding protein-like II"/>
    <property type="match status" value="1"/>
</dbReference>
<dbReference type="PROSITE" id="PS50931">
    <property type="entry name" value="HTH_LYSR"/>
    <property type="match status" value="1"/>
</dbReference>
<name>A0A644VSJ9_9ZZZZ</name>
<evidence type="ECO:0000256" key="4">
    <source>
        <dbReference type="ARBA" id="ARBA00023163"/>
    </source>
</evidence>
<keyword evidence="2" id="KW-0805">Transcription regulation</keyword>
<evidence type="ECO:0000313" key="6">
    <source>
        <dbReference type="EMBL" id="MPL93383.1"/>
    </source>
</evidence>
<organism evidence="6">
    <name type="scientific">bioreactor metagenome</name>
    <dbReference type="NCBI Taxonomy" id="1076179"/>
    <lineage>
        <taxon>unclassified sequences</taxon>
        <taxon>metagenomes</taxon>
        <taxon>ecological metagenomes</taxon>
    </lineage>
</organism>
<dbReference type="PANTHER" id="PTHR30419:SF29">
    <property type="entry name" value="LYSR-FAMILY TRANSCRIPTIONAL REGULATOR"/>
    <property type="match status" value="1"/>
</dbReference>
<gene>
    <name evidence="6" type="primary">oxyR_8</name>
    <name evidence="6" type="ORF">SDC9_39509</name>
</gene>
<protein>
    <submittedName>
        <fullName evidence="6">Hydrogen peroxide-inducible genes activator</fullName>
    </submittedName>
</protein>
<dbReference type="GO" id="GO:0005829">
    <property type="term" value="C:cytosol"/>
    <property type="evidence" value="ECO:0007669"/>
    <property type="project" value="TreeGrafter"/>
</dbReference>
<dbReference type="PANTHER" id="PTHR30419">
    <property type="entry name" value="HTH-TYPE TRANSCRIPTIONAL REGULATOR YBHD"/>
    <property type="match status" value="1"/>
</dbReference>
<sequence length="308" mass="35750">MTIQQLEYVVAVDKYRHFINAAKACGITQSTLSAMIQKLENELDVIIFDRNSHPIKPTYIGEKIINQAKIILYNSKQLMEMVMDERNKSEGQIKLGIIPTVATYILPKLFKEVMDNHPNIRLNVTETQTSNIISQLHRAELDMAILATPLDEDDLLEIPIYYEEFMAYISPLDNLYKEKEINSSSMVLDNMWILQEGHCFRNQVLNFCKQNSDFKPNYEAGNIDTLVKIVDKNKGYTIIPQLHIDLLTEDQKKNIRPLVSPKIVREISIVIRKDYVRETLLNHIAEMLKSIIPEQMIDERLKKFAIRL</sequence>
<evidence type="ECO:0000256" key="1">
    <source>
        <dbReference type="ARBA" id="ARBA00009437"/>
    </source>
</evidence>
<dbReference type="FunFam" id="1.10.10.10:FF:000001">
    <property type="entry name" value="LysR family transcriptional regulator"/>
    <property type="match status" value="1"/>
</dbReference>
<dbReference type="InterPro" id="IPR036390">
    <property type="entry name" value="WH_DNA-bd_sf"/>
</dbReference>
<comment type="similarity">
    <text evidence="1">Belongs to the LysR transcriptional regulatory family.</text>
</comment>
<comment type="caution">
    <text evidence="6">The sequence shown here is derived from an EMBL/GenBank/DDBJ whole genome shotgun (WGS) entry which is preliminary data.</text>
</comment>
<dbReference type="Pfam" id="PF00126">
    <property type="entry name" value="HTH_1"/>
    <property type="match status" value="1"/>
</dbReference>
<dbReference type="InterPro" id="IPR036388">
    <property type="entry name" value="WH-like_DNA-bd_sf"/>
</dbReference>
<keyword evidence="4" id="KW-0804">Transcription</keyword>
<dbReference type="SUPFAM" id="SSF46785">
    <property type="entry name" value="Winged helix' DNA-binding domain"/>
    <property type="match status" value="1"/>
</dbReference>
<dbReference type="Pfam" id="PF03466">
    <property type="entry name" value="LysR_substrate"/>
    <property type="match status" value="1"/>
</dbReference>
<dbReference type="Gene3D" id="3.40.190.10">
    <property type="entry name" value="Periplasmic binding protein-like II"/>
    <property type="match status" value="2"/>
</dbReference>
<evidence type="ECO:0000256" key="3">
    <source>
        <dbReference type="ARBA" id="ARBA00023125"/>
    </source>
</evidence>
<dbReference type="CDD" id="cd08411">
    <property type="entry name" value="PBP2_OxyR"/>
    <property type="match status" value="1"/>
</dbReference>
<dbReference type="EMBL" id="VSSQ01000390">
    <property type="protein sequence ID" value="MPL93383.1"/>
    <property type="molecule type" value="Genomic_DNA"/>
</dbReference>